<gene>
    <name evidence="1" type="ORF">EG240_10660</name>
</gene>
<sequence length="130" mass="15075">MSKVPFNQEGLDKKREEITSLPEDQLRAQLKEIRFNTRKWTIENFELNEDQLDYFNQMPDEMVAQLGLNTAICFDYDLKLTLEVPDVSSQATARIRICKNTDVRGQVRGHWSEGESPKIDSWSVTVGFSF</sequence>
<accession>A0A3P3W4G8</accession>
<dbReference type="OrthoDB" id="1263328at2"/>
<protein>
    <submittedName>
        <fullName evidence="1">Uncharacterized protein</fullName>
    </submittedName>
</protein>
<organism evidence="1 2">
    <name type="scientific">Paenimyroides tangerinum</name>
    <dbReference type="NCBI Taxonomy" id="2488728"/>
    <lineage>
        <taxon>Bacteria</taxon>
        <taxon>Pseudomonadati</taxon>
        <taxon>Bacteroidota</taxon>
        <taxon>Flavobacteriia</taxon>
        <taxon>Flavobacteriales</taxon>
        <taxon>Flavobacteriaceae</taxon>
        <taxon>Paenimyroides</taxon>
    </lineage>
</organism>
<evidence type="ECO:0000313" key="1">
    <source>
        <dbReference type="EMBL" id="RRJ89850.1"/>
    </source>
</evidence>
<evidence type="ECO:0000313" key="2">
    <source>
        <dbReference type="Proteomes" id="UP000275719"/>
    </source>
</evidence>
<dbReference type="AlphaFoldDB" id="A0A3P3W4G8"/>
<dbReference type="Proteomes" id="UP000275719">
    <property type="component" value="Unassembled WGS sequence"/>
</dbReference>
<comment type="caution">
    <text evidence="1">The sequence shown here is derived from an EMBL/GenBank/DDBJ whole genome shotgun (WGS) entry which is preliminary data.</text>
</comment>
<reference evidence="1 2" key="1">
    <citation type="submission" date="2018-11" db="EMBL/GenBank/DDBJ databases">
        <title>Flavobacterium sp. nov., YIM 102701-2 draft genome.</title>
        <authorList>
            <person name="Li G."/>
            <person name="Jiang Y."/>
        </authorList>
    </citation>
    <scope>NUCLEOTIDE SEQUENCE [LARGE SCALE GENOMIC DNA]</scope>
    <source>
        <strain evidence="1 2">YIM 102701-2</strain>
    </source>
</reference>
<name>A0A3P3W4G8_9FLAO</name>
<dbReference type="EMBL" id="RQVQ01000022">
    <property type="protein sequence ID" value="RRJ89850.1"/>
    <property type="molecule type" value="Genomic_DNA"/>
</dbReference>
<keyword evidence="2" id="KW-1185">Reference proteome</keyword>
<proteinExistence type="predicted"/>
<dbReference type="RefSeq" id="WP_125019383.1">
    <property type="nucleotide sequence ID" value="NZ_RQVQ01000022.1"/>
</dbReference>